<gene>
    <name evidence="2" type="ORF">ACFSMZ_15110</name>
</gene>
<evidence type="ECO:0000256" key="1">
    <source>
        <dbReference type="SAM" id="MobiDB-lite"/>
    </source>
</evidence>
<accession>A0ABW5DIX5</accession>
<dbReference type="RefSeq" id="WP_345098528.1">
    <property type="nucleotide sequence ID" value="NZ_BAABGS010000017.1"/>
</dbReference>
<organism evidence="2 3">
    <name type="scientific">Chelativorans composti</name>
    <dbReference type="NCBI Taxonomy" id="768533"/>
    <lineage>
        <taxon>Bacteria</taxon>
        <taxon>Pseudomonadati</taxon>
        <taxon>Pseudomonadota</taxon>
        <taxon>Alphaproteobacteria</taxon>
        <taxon>Hyphomicrobiales</taxon>
        <taxon>Phyllobacteriaceae</taxon>
        <taxon>Chelativorans</taxon>
    </lineage>
</organism>
<reference evidence="3" key="1">
    <citation type="journal article" date="2019" name="Int. J. Syst. Evol. Microbiol.">
        <title>The Global Catalogue of Microorganisms (GCM) 10K type strain sequencing project: providing services to taxonomists for standard genome sequencing and annotation.</title>
        <authorList>
            <consortium name="The Broad Institute Genomics Platform"/>
            <consortium name="The Broad Institute Genome Sequencing Center for Infectious Disease"/>
            <person name="Wu L."/>
            <person name="Ma J."/>
        </authorList>
    </citation>
    <scope>NUCLEOTIDE SEQUENCE [LARGE SCALE GENOMIC DNA]</scope>
    <source>
        <strain evidence="3">KCTC 23707</strain>
    </source>
</reference>
<comment type="caution">
    <text evidence="2">The sequence shown here is derived from an EMBL/GenBank/DDBJ whole genome shotgun (WGS) entry which is preliminary data.</text>
</comment>
<name>A0ABW5DIX5_9HYPH</name>
<proteinExistence type="predicted"/>
<protein>
    <submittedName>
        <fullName evidence="2">Uncharacterized protein</fullName>
    </submittedName>
</protein>
<dbReference type="Proteomes" id="UP001597373">
    <property type="component" value="Unassembled WGS sequence"/>
</dbReference>
<sequence>MPRLKLTRPGFENYTGYLLGVQFVNGVSVGISQHDIDIIAASQGGVLIDDEDNEIGGASPVLRWTHEHKPDHPGAPFVGVPPYESEETGDEEAGDEEAGDEETSE</sequence>
<feature type="compositionally biased region" description="Acidic residues" evidence="1">
    <location>
        <begin position="84"/>
        <end position="105"/>
    </location>
</feature>
<keyword evidence="3" id="KW-1185">Reference proteome</keyword>
<dbReference type="EMBL" id="JBHUIR010000059">
    <property type="protein sequence ID" value="MFD2261077.1"/>
    <property type="molecule type" value="Genomic_DNA"/>
</dbReference>
<feature type="region of interest" description="Disordered" evidence="1">
    <location>
        <begin position="65"/>
        <end position="105"/>
    </location>
</feature>
<evidence type="ECO:0000313" key="3">
    <source>
        <dbReference type="Proteomes" id="UP001597373"/>
    </source>
</evidence>
<evidence type="ECO:0000313" key="2">
    <source>
        <dbReference type="EMBL" id="MFD2261077.1"/>
    </source>
</evidence>